<accession>A0A319BXA3</accession>
<evidence type="ECO:0000313" key="3">
    <source>
        <dbReference type="Proteomes" id="UP000248340"/>
    </source>
</evidence>
<dbReference type="Proteomes" id="UP000248340">
    <property type="component" value="Unassembled WGS sequence"/>
</dbReference>
<dbReference type="EMBL" id="KZ821742">
    <property type="protein sequence ID" value="PYH77355.1"/>
    <property type="molecule type" value="Genomic_DNA"/>
</dbReference>
<name>A0A319BXA3_9EURO</name>
<proteinExistence type="predicted"/>
<dbReference type="AlphaFoldDB" id="A0A319BXA3"/>
<gene>
    <name evidence="2" type="ORF">BO82DRAFT_180586</name>
</gene>
<sequence length="79" mass="8559">MATLKANTNVILLVYLHNSTLKSQISERPAPPPPPPPPPETGSKVSDRADQRQLSKYIIAHLSLSITIRCKQVIVACGS</sequence>
<keyword evidence="3" id="KW-1185">Reference proteome</keyword>
<feature type="region of interest" description="Disordered" evidence="1">
    <location>
        <begin position="23"/>
        <end position="48"/>
    </location>
</feature>
<dbReference type="VEuPathDB" id="FungiDB:BO82DRAFT_180586"/>
<organism evidence="2 3">
    <name type="scientific">Aspergillus uvarum CBS 121591</name>
    <dbReference type="NCBI Taxonomy" id="1448315"/>
    <lineage>
        <taxon>Eukaryota</taxon>
        <taxon>Fungi</taxon>
        <taxon>Dikarya</taxon>
        <taxon>Ascomycota</taxon>
        <taxon>Pezizomycotina</taxon>
        <taxon>Eurotiomycetes</taxon>
        <taxon>Eurotiomycetidae</taxon>
        <taxon>Eurotiales</taxon>
        <taxon>Aspergillaceae</taxon>
        <taxon>Aspergillus</taxon>
        <taxon>Aspergillus subgen. Circumdati</taxon>
    </lineage>
</organism>
<dbReference type="RefSeq" id="XP_025487555.1">
    <property type="nucleotide sequence ID" value="XM_025630421.1"/>
</dbReference>
<dbReference type="GeneID" id="37133162"/>
<feature type="compositionally biased region" description="Pro residues" evidence="1">
    <location>
        <begin position="29"/>
        <end position="40"/>
    </location>
</feature>
<evidence type="ECO:0000313" key="2">
    <source>
        <dbReference type="EMBL" id="PYH77355.1"/>
    </source>
</evidence>
<protein>
    <submittedName>
        <fullName evidence="2">Uncharacterized protein</fullName>
    </submittedName>
</protein>
<evidence type="ECO:0000256" key="1">
    <source>
        <dbReference type="SAM" id="MobiDB-lite"/>
    </source>
</evidence>
<reference evidence="2 3" key="1">
    <citation type="submission" date="2016-12" db="EMBL/GenBank/DDBJ databases">
        <title>The genomes of Aspergillus section Nigri reveals drivers in fungal speciation.</title>
        <authorList>
            <consortium name="DOE Joint Genome Institute"/>
            <person name="Vesth T.C."/>
            <person name="Nybo J."/>
            <person name="Theobald S."/>
            <person name="Brandl J."/>
            <person name="Frisvad J.C."/>
            <person name="Nielsen K.F."/>
            <person name="Lyhne E.K."/>
            <person name="Kogle M.E."/>
            <person name="Kuo A."/>
            <person name="Riley R."/>
            <person name="Clum A."/>
            <person name="Nolan M."/>
            <person name="Lipzen A."/>
            <person name="Salamov A."/>
            <person name="Henrissat B."/>
            <person name="Wiebenga A."/>
            <person name="De Vries R.P."/>
            <person name="Grigoriev I.V."/>
            <person name="Mortensen U.H."/>
            <person name="Andersen M.R."/>
            <person name="Baker S.E."/>
        </authorList>
    </citation>
    <scope>NUCLEOTIDE SEQUENCE [LARGE SCALE GENOMIC DNA]</scope>
    <source>
        <strain evidence="2 3">CBS 121591</strain>
    </source>
</reference>